<proteinExistence type="predicted"/>
<gene>
    <name evidence="1" type="ORF">L1892_16195</name>
</gene>
<organism evidence="1 2">
    <name type="scientific">Gordonia tangerina</name>
    <dbReference type="NCBI Taxonomy" id="2911060"/>
    <lineage>
        <taxon>Bacteria</taxon>
        <taxon>Bacillati</taxon>
        <taxon>Actinomycetota</taxon>
        <taxon>Actinomycetes</taxon>
        <taxon>Mycobacteriales</taxon>
        <taxon>Gordoniaceae</taxon>
        <taxon>Gordonia</taxon>
    </lineage>
</organism>
<accession>A0ABS9DQ35</accession>
<dbReference type="EMBL" id="JAKGCU010000016">
    <property type="protein sequence ID" value="MCF3939918.1"/>
    <property type="molecule type" value="Genomic_DNA"/>
</dbReference>
<comment type="caution">
    <text evidence="1">The sequence shown here is derived from an EMBL/GenBank/DDBJ whole genome shotgun (WGS) entry which is preliminary data.</text>
</comment>
<dbReference type="Proteomes" id="UP001108089">
    <property type="component" value="Unassembled WGS sequence"/>
</dbReference>
<keyword evidence="2" id="KW-1185">Reference proteome</keyword>
<protein>
    <submittedName>
        <fullName evidence="1">Uncharacterized protein</fullName>
    </submittedName>
</protein>
<reference evidence="1" key="1">
    <citation type="submission" date="2022-01" db="EMBL/GenBank/DDBJ databases">
        <title>Gordonia xiamenensis sp. nov., isolated from surface seawater in Xiamen.</title>
        <authorList>
            <person name="He Y.F."/>
        </authorList>
    </citation>
    <scope>NUCLEOTIDE SEQUENCE</scope>
    <source>
        <strain evidence="1">GW1C4-4</strain>
    </source>
</reference>
<evidence type="ECO:0000313" key="1">
    <source>
        <dbReference type="EMBL" id="MCF3939918.1"/>
    </source>
</evidence>
<name>A0ABS9DQ35_9ACTN</name>
<sequence length="58" mass="6634">MNTNAKEIWFTTTKSGRRMAWYFSHAAFRSFRIPLAEAELAIATGQATEVTKPEWVGR</sequence>
<evidence type="ECO:0000313" key="2">
    <source>
        <dbReference type="Proteomes" id="UP001108089"/>
    </source>
</evidence>
<dbReference type="RefSeq" id="WP_235724644.1">
    <property type="nucleotide sequence ID" value="NZ_JAKGCU010000016.1"/>
</dbReference>